<dbReference type="Gene3D" id="3.40.50.300">
    <property type="entry name" value="P-loop containing nucleotide triphosphate hydrolases"/>
    <property type="match status" value="2"/>
</dbReference>
<dbReference type="Pfam" id="PF01935">
    <property type="entry name" value="DUF87"/>
    <property type="match status" value="2"/>
</dbReference>
<comment type="catalytic activity">
    <reaction evidence="2">
        <text>Couples ATP hydrolysis with the unwinding of duplex DNA by translocating in the 3'-5' direction.</text>
        <dbReference type="EC" id="5.6.2.4"/>
    </reaction>
</comment>
<dbReference type="GO" id="GO:0016539">
    <property type="term" value="P:intein-mediated protein splicing"/>
    <property type="evidence" value="ECO:0007669"/>
    <property type="project" value="InterPro"/>
</dbReference>
<dbReference type="InterPro" id="IPR036844">
    <property type="entry name" value="Hint_dom_sf"/>
</dbReference>
<dbReference type="CDD" id="cd00081">
    <property type="entry name" value="Hint"/>
    <property type="match status" value="1"/>
</dbReference>
<comment type="caution">
    <text evidence="8">The sequence shown here is derived from an EMBL/GenBank/DDBJ whole genome shotgun (WGS) entry which is preliminary data.</text>
</comment>
<evidence type="ECO:0000256" key="5">
    <source>
        <dbReference type="SAM" id="MobiDB-lite"/>
    </source>
</evidence>
<name>A0A147JST3_HADYE</name>
<comment type="similarity">
    <text evidence="1">Belongs to the HerA family.</text>
</comment>
<dbReference type="Gene3D" id="2.170.16.10">
    <property type="entry name" value="Hedgehog/Intein (Hint) domain"/>
    <property type="match status" value="1"/>
</dbReference>
<accession>A0A147JST3</accession>
<evidence type="ECO:0000256" key="2">
    <source>
        <dbReference type="ARBA" id="ARBA00034617"/>
    </source>
</evidence>
<feature type="domain" description="Hint" evidence="6">
    <location>
        <begin position="267"/>
        <end position="313"/>
    </location>
</feature>
<dbReference type="InterPro" id="IPR002789">
    <property type="entry name" value="HerA_central"/>
</dbReference>
<protein>
    <submittedName>
        <fullName evidence="8">Uncharacterized protein</fullName>
    </submittedName>
</protein>
<dbReference type="SMART" id="SM00305">
    <property type="entry name" value="HintC"/>
    <property type="match status" value="1"/>
</dbReference>
<feature type="domain" description="Hint" evidence="7">
    <location>
        <begin position="123"/>
        <end position="242"/>
    </location>
</feature>
<feature type="compositionally biased region" description="Basic and acidic residues" evidence="5">
    <location>
        <begin position="624"/>
        <end position="644"/>
    </location>
</feature>
<dbReference type="GO" id="GO:0043138">
    <property type="term" value="F:3'-5' DNA helicase activity"/>
    <property type="evidence" value="ECO:0007669"/>
    <property type="project" value="UniProtKB-EC"/>
</dbReference>
<evidence type="ECO:0000259" key="7">
    <source>
        <dbReference type="SMART" id="SM00306"/>
    </source>
</evidence>
<dbReference type="AlphaFoldDB" id="A0A147JST3"/>
<dbReference type="InterPro" id="IPR003587">
    <property type="entry name" value="Hint_dom_N"/>
</dbReference>
<proteinExistence type="inferred from homology"/>
<feature type="region of interest" description="Disordered" evidence="5">
    <location>
        <begin position="617"/>
        <end position="644"/>
    </location>
</feature>
<sequence length="644" mass="71308">MAFVTDLVKTNRYFMRAESVREYERRGSPLSAIFPADRWEYLVARAQVLGVQGEHGIERSTFPPSPGEKVSVAEPELLWRFLGLRPSGGIEVGKLRHHELPVQLDLNRLLRKHLAVLAMSGAGKCLAPETAVHLSTGELIPIGELVDGALARGKEVEGGVEFTRENPDRLSVFTLGNGFRLRRAAIKAFARRNFSGRLLKIRLGSGSWISLTSNHPLLRLNGKTRWVAAGELRPGDEIAAPGWTDFGKGAAAPAPDVDLGHRFSRLSPDLLADEIVRVDPVEYSGYVYDLAVEASDNFVANDLIVHNSNFAAVIVEEILSRSPEQGRPATVIMDVHGEYTGLAEDPGFSDRVVVLKGDEFRIGVPNVSLAQFREFLPEMSGVQARELQRVLETLHAESRSGRGPFDLDDVIARVEGGDGVNKQLQQALVSWLNDLQSLGIFDRADNPNWERVVLPGRALVVDLSDMTSLRKKQVLVAYAARRLFHSRKRNRVPPFLLCLEEAHQFCPAGESKEAAISRSVLEMIAREGRKFCASLMLISQRPVRLSTTVLSQANTNVILRITNPYDLEHIKQSSEAITSEVAAMISSLPVGEALIIGEAVNYPIFVKVRQRRSRGPSSEIDLEEAAREFERRGSREEDDARAFL</sequence>
<dbReference type="SUPFAM" id="SSF51294">
    <property type="entry name" value="Hedgehog/intein (Hint) domain"/>
    <property type="match status" value="1"/>
</dbReference>
<organism evidence="8 9">
    <name type="scientific">Hadarchaeum yellowstonense</name>
    <dbReference type="NCBI Taxonomy" id="1776334"/>
    <lineage>
        <taxon>Archaea</taxon>
        <taxon>Methanobacteriati</taxon>
        <taxon>Candidatus Hadarchaeota</taxon>
        <taxon>Candidatus Hadarchaeia</taxon>
        <taxon>Candidatus Hadarchaeales</taxon>
        <taxon>Candidatus Hadarchaeaceae</taxon>
        <taxon>Candidatus Hadarchaeum</taxon>
    </lineage>
</organism>
<dbReference type="InterPro" id="IPR030934">
    <property type="entry name" value="Intein_C"/>
</dbReference>
<dbReference type="InterPro" id="IPR006141">
    <property type="entry name" value="Intein_N"/>
</dbReference>
<comment type="catalytic activity">
    <reaction evidence="4">
        <text>ATP + H2O = ADP + phosphate + H(+)</text>
        <dbReference type="Rhea" id="RHEA:13065"/>
        <dbReference type="ChEBI" id="CHEBI:15377"/>
        <dbReference type="ChEBI" id="CHEBI:15378"/>
        <dbReference type="ChEBI" id="CHEBI:30616"/>
        <dbReference type="ChEBI" id="CHEBI:43474"/>
        <dbReference type="ChEBI" id="CHEBI:456216"/>
        <dbReference type="EC" id="5.6.2.4"/>
    </reaction>
</comment>
<dbReference type="EMBL" id="LQMQ01000061">
    <property type="protein sequence ID" value="KUO39543.1"/>
    <property type="molecule type" value="Genomic_DNA"/>
</dbReference>
<reference evidence="8 9" key="1">
    <citation type="journal article" date="2016" name="Nat. Microbiol.">
        <title>Genomic inference of the metabolism of cosmopolitan subsurface Archaea, Hadesarchaea.</title>
        <authorList>
            <person name="Baker B.J."/>
            <person name="Saw J.H."/>
            <person name="Lind A.E."/>
            <person name="Lazar C.S."/>
            <person name="Hinrichs K.-U."/>
            <person name="Teske A.P."/>
            <person name="Ettema T.J."/>
        </authorList>
    </citation>
    <scope>NUCLEOTIDE SEQUENCE [LARGE SCALE GENOMIC DNA]</scope>
</reference>
<evidence type="ECO:0000259" key="6">
    <source>
        <dbReference type="SMART" id="SM00305"/>
    </source>
</evidence>
<dbReference type="Proteomes" id="UP000074294">
    <property type="component" value="Unassembled WGS sequence"/>
</dbReference>
<evidence type="ECO:0000256" key="4">
    <source>
        <dbReference type="ARBA" id="ARBA00048988"/>
    </source>
</evidence>
<evidence type="ECO:0000256" key="1">
    <source>
        <dbReference type="ARBA" id="ARBA00007816"/>
    </source>
</evidence>
<dbReference type="PROSITE" id="PS50817">
    <property type="entry name" value="INTEIN_N_TER"/>
    <property type="match status" value="1"/>
</dbReference>
<dbReference type="InterPro" id="IPR008571">
    <property type="entry name" value="HerA-like"/>
</dbReference>
<evidence type="ECO:0000256" key="3">
    <source>
        <dbReference type="ARBA" id="ARBA00048954"/>
    </source>
</evidence>
<dbReference type="GO" id="GO:0043139">
    <property type="term" value="F:5'-3' DNA helicase activity"/>
    <property type="evidence" value="ECO:0007669"/>
    <property type="project" value="UniProtKB-EC"/>
</dbReference>
<evidence type="ECO:0000313" key="9">
    <source>
        <dbReference type="Proteomes" id="UP000074294"/>
    </source>
</evidence>
<dbReference type="PANTHER" id="PTHR42957:SF1">
    <property type="entry name" value="HELICASE MJ1565-RELATED"/>
    <property type="match status" value="1"/>
</dbReference>
<evidence type="ECO:0000313" key="8">
    <source>
        <dbReference type="EMBL" id="KUO39543.1"/>
    </source>
</evidence>
<gene>
    <name evidence="8" type="ORF">APZ16_02345</name>
</gene>
<dbReference type="PROSITE" id="PS50818">
    <property type="entry name" value="INTEIN_C_TER"/>
    <property type="match status" value="1"/>
</dbReference>
<dbReference type="SMART" id="SM00306">
    <property type="entry name" value="HintN"/>
    <property type="match status" value="1"/>
</dbReference>
<dbReference type="InterPro" id="IPR003586">
    <property type="entry name" value="Hint_dom_C"/>
</dbReference>
<dbReference type="Pfam" id="PF14890">
    <property type="entry name" value="Intein_splicing"/>
    <property type="match status" value="1"/>
</dbReference>
<dbReference type="NCBIfam" id="TIGR01445">
    <property type="entry name" value="intein_Nterm"/>
    <property type="match status" value="1"/>
</dbReference>
<dbReference type="STRING" id="1776334.APZ16_02345"/>
<dbReference type="InterPro" id="IPR027417">
    <property type="entry name" value="P-loop_NTPase"/>
</dbReference>
<comment type="catalytic activity">
    <reaction evidence="3">
        <text>ATP + H2O = ADP + phosphate + H(+)</text>
        <dbReference type="Rhea" id="RHEA:13065"/>
        <dbReference type="ChEBI" id="CHEBI:15377"/>
        <dbReference type="ChEBI" id="CHEBI:15378"/>
        <dbReference type="ChEBI" id="CHEBI:30616"/>
        <dbReference type="ChEBI" id="CHEBI:43474"/>
        <dbReference type="ChEBI" id="CHEBI:456216"/>
        <dbReference type="EC" id="5.6.2.3"/>
    </reaction>
</comment>
<dbReference type="SUPFAM" id="SSF52540">
    <property type="entry name" value="P-loop containing nucleoside triphosphate hydrolases"/>
    <property type="match status" value="1"/>
</dbReference>
<dbReference type="NCBIfam" id="TIGR01443">
    <property type="entry name" value="intein_Cterm"/>
    <property type="match status" value="1"/>
</dbReference>
<dbReference type="PANTHER" id="PTHR42957">
    <property type="entry name" value="HELICASE MJ1565-RELATED"/>
    <property type="match status" value="1"/>
</dbReference>